<sequence>MILTTGTYIIRNVATNNWNVVRLGSGKYTIQNVRHASYAYIGMLPPVGAQVVGQTNPSHVLIHETRKQGVYCISPSDSVTLYWGLHDGDEGTEVTIRAKPPTDSHNQWRFEPVRE</sequence>
<keyword evidence="3" id="KW-1185">Reference proteome</keyword>
<proteinExistence type="predicted"/>
<evidence type="ECO:0000256" key="1">
    <source>
        <dbReference type="SAM" id="MobiDB-lite"/>
    </source>
</evidence>
<dbReference type="AlphaFoldDB" id="A0A165RS98"/>
<accession>A0A165RS98</accession>
<dbReference type="Gene3D" id="2.80.10.50">
    <property type="match status" value="1"/>
</dbReference>
<dbReference type="Proteomes" id="UP000076727">
    <property type="component" value="Unassembled WGS sequence"/>
</dbReference>
<dbReference type="STRING" id="1314783.A0A165RS98"/>
<organism evidence="2 3">
    <name type="scientific">Daedalea quercina L-15889</name>
    <dbReference type="NCBI Taxonomy" id="1314783"/>
    <lineage>
        <taxon>Eukaryota</taxon>
        <taxon>Fungi</taxon>
        <taxon>Dikarya</taxon>
        <taxon>Basidiomycota</taxon>
        <taxon>Agaricomycotina</taxon>
        <taxon>Agaricomycetes</taxon>
        <taxon>Polyporales</taxon>
        <taxon>Fomitopsis</taxon>
    </lineage>
</organism>
<name>A0A165RS98_9APHY</name>
<feature type="region of interest" description="Disordered" evidence="1">
    <location>
        <begin position="93"/>
        <end position="115"/>
    </location>
</feature>
<evidence type="ECO:0008006" key="4">
    <source>
        <dbReference type="Google" id="ProtNLM"/>
    </source>
</evidence>
<reference evidence="2 3" key="1">
    <citation type="journal article" date="2016" name="Mol. Biol. Evol.">
        <title>Comparative Genomics of Early-Diverging Mushroom-Forming Fungi Provides Insights into the Origins of Lignocellulose Decay Capabilities.</title>
        <authorList>
            <person name="Nagy L.G."/>
            <person name="Riley R."/>
            <person name="Tritt A."/>
            <person name="Adam C."/>
            <person name="Daum C."/>
            <person name="Floudas D."/>
            <person name="Sun H."/>
            <person name="Yadav J.S."/>
            <person name="Pangilinan J."/>
            <person name="Larsson K.H."/>
            <person name="Matsuura K."/>
            <person name="Barry K."/>
            <person name="Labutti K."/>
            <person name="Kuo R."/>
            <person name="Ohm R.A."/>
            <person name="Bhattacharya S.S."/>
            <person name="Shirouzu T."/>
            <person name="Yoshinaga Y."/>
            <person name="Martin F.M."/>
            <person name="Grigoriev I.V."/>
            <person name="Hibbett D.S."/>
        </authorList>
    </citation>
    <scope>NUCLEOTIDE SEQUENCE [LARGE SCALE GENOMIC DNA]</scope>
    <source>
        <strain evidence="2 3">L-15889</strain>
    </source>
</reference>
<evidence type="ECO:0000313" key="3">
    <source>
        <dbReference type="Proteomes" id="UP000076727"/>
    </source>
</evidence>
<gene>
    <name evidence="2" type="ORF">DAEQUDRAFT_736927</name>
</gene>
<feature type="compositionally biased region" description="Basic and acidic residues" evidence="1">
    <location>
        <begin position="100"/>
        <end position="115"/>
    </location>
</feature>
<evidence type="ECO:0000313" key="2">
    <source>
        <dbReference type="EMBL" id="KZT71099.1"/>
    </source>
</evidence>
<dbReference type="OrthoDB" id="3266227at2759"/>
<dbReference type="EMBL" id="KV429047">
    <property type="protein sequence ID" value="KZT71099.1"/>
    <property type="molecule type" value="Genomic_DNA"/>
</dbReference>
<protein>
    <recommendedName>
        <fullName evidence="4">Ricin B lectin domain-containing protein</fullName>
    </recommendedName>
</protein>